<dbReference type="Proteomes" id="UP001177021">
    <property type="component" value="Unassembled WGS sequence"/>
</dbReference>
<accession>A0ACB0IN83</accession>
<sequence>MSGEEEGSPRRVEANRLLIEALTARMQQMMRTELEGLHERIDQIENRFPNGDEEERRMRRHAERPRNDRLSGIKIKVPSFIGKSDPEAYLEWETKIEQIFNCHDYSDVEKVQVASIEFKEYALVWWDQLIKERRRYGEQPIGSWEEIKRIMRRRFVPSYYHRDLQNILQRLTQGSKSVEEYFKEMEVLKIRANVEEDDEATMARFLHGLNRDISDIVELHHYVEMDELVHQAIKVEQQLKRKSQARRSSTTFNSQNWKDKLKKEGASSSSTKEPMVENKGKAIIPSQSVSTNKKLTCFKC</sequence>
<reference evidence="1" key="1">
    <citation type="submission" date="2023-10" db="EMBL/GenBank/DDBJ databases">
        <authorList>
            <person name="Rodriguez Cubillos JULIANA M."/>
            <person name="De Vega J."/>
        </authorList>
    </citation>
    <scope>NUCLEOTIDE SEQUENCE</scope>
</reference>
<proteinExistence type="predicted"/>
<gene>
    <name evidence="1" type="ORF">MILVUS5_LOCUS4547</name>
</gene>
<protein>
    <submittedName>
        <fullName evidence="1">Uncharacterized protein</fullName>
    </submittedName>
</protein>
<name>A0ACB0IN83_TRIPR</name>
<evidence type="ECO:0000313" key="2">
    <source>
        <dbReference type="Proteomes" id="UP001177021"/>
    </source>
</evidence>
<organism evidence="1 2">
    <name type="scientific">Trifolium pratense</name>
    <name type="common">Red clover</name>
    <dbReference type="NCBI Taxonomy" id="57577"/>
    <lineage>
        <taxon>Eukaryota</taxon>
        <taxon>Viridiplantae</taxon>
        <taxon>Streptophyta</taxon>
        <taxon>Embryophyta</taxon>
        <taxon>Tracheophyta</taxon>
        <taxon>Spermatophyta</taxon>
        <taxon>Magnoliopsida</taxon>
        <taxon>eudicotyledons</taxon>
        <taxon>Gunneridae</taxon>
        <taxon>Pentapetalae</taxon>
        <taxon>rosids</taxon>
        <taxon>fabids</taxon>
        <taxon>Fabales</taxon>
        <taxon>Fabaceae</taxon>
        <taxon>Papilionoideae</taxon>
        <taxon>50 kb inversion clade</taxon>
        <taxon>NPAAA clade</taxon>
        <taxon>Hologalegina</taxon>
        <taxon>IRL clade</taxon>
        <taxon>Trifolieae</taxon>
        <taxon>Trifolium</taxon>
    </lineage>
</organism>
<keyword evidence="2" id="KW-1185">Reference proteome</keyword>
<comment type="caution">
    <text evidence="1">The sequence shown here is derived from an EMBL/GenBank/DDBJ whole genome shotgun (WGS) entry which is preliminary data.</text>
</comment>
<dbReference type="EMBL" id="CASHSV030000001">
    <property type="protein sequence ID" value="CAJ2633435.1"/>
    <property type="molecule type" value="Genomic_DNA"/>
</dbReference>
<evidence type="ECO:0000313" key="1">
    <source>
        <dbReference type="EMBL" id="CAJ2633435.1"/>
    </source>
</evidence>